<dbReference type="GO" id="GO:0005737">
    <property type="term" value="C:cytoplasm"/>
    <property type="evidence" value="ECO:0007669"/>
    <property type="project" value="TreeGrafter"/>
</dbReference>
<dbReference type="STRING" id="1777144.AWB83_05501"/>
<dbReference type="PANTHER" id="PTHR15032">
    <property type="entry name" value="N-ACYL-PHOSPHATIDYLETHANOLAMINE-HYDROLYZING PHOSPHOLIPASE D"/>
    <property type="match status" value="1"/>
</dbReference>
<dbReference type="InterPro" id="IPR036866">
    <property type="entry name" value="RibonucZ/Hydroxyglut_hydro"/>
</dbReference>
<keyword evidence="3" id="KW-1185">Reference proteome</keyword>
<sequence>MHAQHVDPEEAVRIFQDVRAKKAIGVHWGTFELTDEPLDEPPRRLAEAVRKAGLPADAFSVLKHGEMIQLDTPGSSTAAVGRGRGRAVRDREA</sequence>
<dbReference type="PANTHER" id="PTHR15032:SF4">
    <property type="entry name" value="N-ACYL-PHOSPHATIDYLETHANOLAMINE-HYDROLYZING PHOSPHOLIPASE D"/>
    <property type="match status" value="1"/>
</dbReference>
<dbReference type="AlphaFoldDB" id="A0A158DJ11"/>
<dbReference type="Proteomes" id="UP000054978">
    <property type="component" value="Unassembled WGS sequence"/>
</dbReference>
<comment type="caution">
    <text evidence="2">The sequence shown here is derived from an EMBL/GenBank/DDBJ whole genome shotgun (WGS) entry which is preliminary data.</text>
</comment>
<protein>
    <submittedName>
        <fullName evidence="2">Uncharacterized protein</fullName>
    </submittedName>
</protein>
<evidence type="ECO:0000313" key="2">
    <source>
        <dbReference type="EMBL" id="SAK94390.1"/>
    </source>
</evidence>
<organism evidence="2 3">
    <name type="scientific">Caballeronia ptereochthonis</name>
    <dbReference type="NCBI Taxonomy" id="1777144"/>
    <lineage>
        <taxon>Bacteria</taxon>
        <taxon>Pseudomonadati</taxon>
        <taxon>Pseudomonadota</taxon>
        <taxon>Betaproteobacteria</taxon>
        <taxon>Burkholderiales</taxon>
        <taxon>Burkholderiaceae</taxon>
        <taxon>Caballeronia</taxon>
    </lineage>
</organism>
<dbReference type="Gene3D" id="3.60.15.10">
    <property type="entry name" value="Ribonuclease Z/Hydroxyacylglutathione hydrolase-like"/>
    <property type="match status" value="1"/>
</dbReference>
<accession>A0A158DJ11</accession>
<name>A0A158DJ11_9BURK</name>
<proteinExistence type="predicted"/>
<reference evidence="2" key="1">
    <citation type="submission" date="2016-01" db="EMBL/GenBank/DDBJ databases">
        <authorList>
            <person name="Peeters C."/>
        </authorList>
    </citation>
    <scope>NUCLEOTIDE SEQUENCE [LARGE SCALE GENOMIC DNA]</scope>
    <source>
        <strain evidence="2">LMG 29326</strain>
    </source>
</reference>
<feature type="region of interest" description="Disordered" evidence="1">
    <location>
        <begin position="72"/>
        <end position="93"/>
    </location>
</feature>
<evidence type="ECO:0000313" key="3">
    <source>
        <dbReference type="Proteomes" id="UP000054978"/>
    </source>
</evidence>
<evidence type="ECO:0000256" key="1">
    <source>
        <dbReference type="SAM" id="MobiDB-lite"/>
    </source>
</evidence>
<dbReference type="EMBL" id="FCOB02000031">
    <property type="protein sequence ID" value="SAK94390.1"/>
    <property type="molecule type" value="Genomic_DNA"/>
</dbReference>
<gene>
    <name evidence="2" type="ORF">AWB83_05501</name>
</gene>